<dbReference type="InterPro" id="IPR011344">
    <property type="entry name" value="ssDNA-bd"/>
</dbReference>
<evidence type="ECO:0000256" key="2">
    <source>
        <dbReference type="HAMAP-Rule" id="MF_00984"/>
    </source>
</evidence>
<dbReference type="EMBL" id="LTBB01000001">
    <property type="protein sequence ID" value="KYH30414.1"/>
    <property type="molecule type" value="Genomic_DNA"/>
</dbReference>
<comment type="caution">
    <text evidence="4">The sequence shown here is derived from an EMBL/GenBank/DDBJ whole genome shotgun (WGS) entry which is preliminary data.</text>
</comment>
<dbReference type="PATRIC" id="fig|1121305.3.peg.359"/>
<accession>A0A151ARY9</accession>
<comment type="subunit">
    <text evidence="2">Homotetramer.</text>
</comment>
<proteinExistence type="inferred from homology"/>
<dbReference type="GO" id="GO:0003697">
    <property type="term" value="F:single-stranded DNA binding"/>
    <property type="evidence" value="ECO:0007669"/>
    <property type="project" value="UniProtKB-UniRule"/>
</dbReference>
<dbReference type="RefSeq" id="WP_061857287.1">
    <property type="nucleotide sequence ID" value="NZ_LTBB01000001.1"/>
</dbReference>
<organism evidence="4 5">
    <name type="scientific">Clostridium colicanis DSM 13634</name>
    <dbReference type="NCBI Taxonomy" id="1121305"/>
    <lineage>
        <taxon>Bacteria</taxon>
        <taxon>Bacillati</taxon>
        <taxon>Bacillota</taxon>
        <taxon>Clostridia</taxon>
        <taxon>Eubacteriales</taxon>
        <taxon>Clostridiaceae</taxon>
        <taxon>Clostridium</taxon>
    </lineage>
</organism>
<dbReference type="PANTHER" id="PTHR10302:SF27">
    <property type="entry name" value="SINGLE-STRANDED DNA-BINDING PROTEIN"/>
    <property type="match status" value="1"/>
</dbReference>
<dbReference type="GO" id="GO:0006260">
    <property type="term" value="P:DNA replication"/>
    <property type="evidence" value="ECO:0007669"/>
    <property type="project" value="InterPro"/>
</dbReference>
<dbReference type="CDD" id="cd04496">
    <property type="entry name" value="SSB_OBF"/>
    <property type="match status" value="1"/>
</dbReference>
<keyword evidence="5" id="KW-1185">Reference proteome</keyword>
<dbReference type="Proteomes" id="UP000075374">
    <property type="component" value="Unassembled WGS sequence"/>
</dbReference>
<evidence type="ECO:0000256" key="3">
    <source>
        <dbReference type="PIRNR" id="PIRNR002070"/>
    </source>
</evidence>
<keyword evidence="1 2" id="KW-0238">DNA-binding</keyword>
<evidence type="ECO:0000313" key="4">
    <source>
        <dbReference type="EMBL" id="KYH30414.1"/>
    </source>
</evidence>
<dbReference type="AlphaFoldDB" id="A0A151ARY9"/>
<protein>
    <recommendedName>
        <fullName evidence="2 3">Single-stranded DNA-binding protein</fullName>
        <shortName evidence="2">SSB</shortName>
    </recommendedName>
</protein>
<gene>
    <name evidence="4" type="primary">ssbA_2</name>
    <name evidence="4" type="ORF">CLCOL_03600</name>
</gene>
<dbReference type="PIRSF" id="PIRSF002070">
    <property type="entry name" value="SSB"/>
    <property type="match status" value="1"/>
</dbReference>
<dbReference type="SUPFAM" id="SSF50249">
    <property type="entry name" value="Nucleic acid-binding proteins"/>
    <property type="match status" value="1"/>
</dbReference>
<dbReference type="STRING" id="1121305.CLCOL_03600"/>
<name>A0A151ARY9_9CLOT</name>
<sequence>MNKVMFIGRITKDIEVKRFKDNDKCVTTFSLAVEREFNGANGEKLVDFIPIVAWNKDAEFLSKYAKKGSRICVMGRLEIRSYETKDGERRYMTQVVAQGVQVLDAKILKEENVEAI</sequence>
<evidence type="ECO:0000256" key="1">
    <source>
        <dbReference type="ARBA" id="ARBA00023125"/>
    </source>
</evidence>
<dbReference type="Gene3D" id="2.40.50.140">
    <property type="entry name" value="Nucleic acid-binding proteins"/>
    <property type="match status" value="1"/>
</dbReference>
<evidence type="ECO:0000313" key="5">
    <source>
        <dbReference type="Proteomes" id="UP000075374"/>
    </source>
</evidence>
<dbReference type="PROSITE" id="PS50935">
    <property type="entry name" value="SSB"/>
    <property type="match status" value="1"/>
</dbReference>
<dbReference type="Pfam" id="PF00436">
    <property type="entry name" value="SSB"/>
    <property type="match status" value="1"/>
</dbReference>
<dbReference type="PANTHER" id="PTHR10302">
    <property type="entry name" value="SINGLE-STRANDED DNA-BINDING PROTEIN"/>
    <property type="match status" value="1"/>
</dbReference>
<dbReference type="NCBIfam" id="TIGR00621">
    <property type="entry name" value="ssb"/>
    <property type="match status" value="1"/>
</dbReference>
<comment type="caution">
    <text evidence="2">Lacks conserved residue(s) required for the propagation of feature annotation.</text>
</comment>
<dbReference type="InterPro" id="IPR000424">
    <property type="entry name" value="Primosome_PriB/ssb"/>
</dbReference>
<dbReference type="GO" id="GO:0009295">
    <property type="term" value="C:nucleoid"/>
    <property type="evidence" value="ECO:0007669"/>
    <property type="project" value="TreeGrafter"/>
</dbReference>
<dbReference type="InterPro" id="IPR012340">
    <property type="entry name" value="NA-bd_OB-fold"/>
</dbReference>
<reference evidence="4 5" key="1">
    <citation type="submission" date="2016-02" db="EMBL/GenBank/DDBJ databases">
        <title>Genome sequence of Clostridium colicanis DSM 13634.</title>
        <authorList>
            <person name="Poehlein A."/>
            <person name="Daniel R."/>
        </authorList>
    </citation>
    <scope>NUCLEOTIDE SEQUENCE [LARGE SCALE GENOMIC DNA]</scope>
    <source>
        <strain evidence="4 5">DSM 13634</strain>
    </source>
</reference>
<dbReference type="HAMAP" id="MF_00984">
    <property type="entry name" value="SSB"/>
    <property type="match status" value="1"/>
</dbReference>